<dbReference type="GO" id="GO:0016989">
    <property type="term" value="F:sigma factor antagonist activity"/>
    <property type="evidence" value="ECO:0007669"/>
    <property type="project" value="TreeGrafter"/>
</dbReference>
<accession>A0A4R6ILF9</accession>
<feature type="domain" description="FecR protein" evidence="2">
    <location>
        <begin position="170"/>
        <end position="263"/>
    </location>
</feature>
<evidence type="ECO:0000259" key="2">
    <source>
        <dbReference type="Pfam" id="PF04773"/>
    </source>
</evidence>
<dbReference type="AlphaFoldDB" id="A0A4R6ILF9"/>
<dbReference type="InterPro" id="IPR032508">
    <property type="entry name" value="FecR_C"/>
</dbReference>
<keyword evidence="5" id="KW-1185">Reference proteome</keyword>
<dbReference type="InterPro" id="IPR006860">
    <property type="entry name" value="FecR"/>
</dbReference>
<reference evidence="4 5" key="1">
    <citation type="submission" date="2019-03" db="EMBL/GenBank/DDBJ databases">
        <title>Genomic Encyclopedia of Archaeal and Bacterial Type Strains, Phase II (KMG-II): from individual species to whole genera.</title>
        <authorList>
            <person name="Goeker M."/>
        </authorList>
    </citation>
    <scope>NUCLEOTIDE SEQUENCE [LARGE SCALE GENOMIC DNA]</scope>
    <source>
        <strain evidence="4 5">DSM 19034</strain>
    </source>
</reference>
<keyword evidence="1" id="KW-0472">Membrane</keyword>
<organism evidence="4 5">
    <name type="scientific">Pedobacter duraquae</name>
    <dbReference type="NCBI Taxonomy" id="425511"/>
    <lineage>
        <taxon>Bacteria</taxon>
        <taxon>Pseudomonadati</taxon>
        <taxon>Bacteroidota</taxon>
        <taxon>Sphingobacteriia</taxon>
        <taxon>Sphingobacteriales</taxon>
        <taxon>Sphingobacteriaceae</taxon>
        <taxon>Pedobacter</taxon>
    </lineage>
</organism>
<proteinExistence type="predicted"/>
<dbReference type="RefSeq" id="WP_133554618.1">
    <property type="nucleotide sequence ID" value="NZ_SNWM01000002.1"/>
</dbReference>
<gene>
    <name evidence="4" type="ORF">CLV32_1876</name>
</gene>
<sequence>MTREDYILLYEKYRSGDCNLQEIRLLENYKDDFSLTNVVWDSTLGDHEEITARIHAKLTNSITHQKTRKLSWFNFPAAAAAIALITLSAALYFYTQKEPKETPKVNYANTIKPGSNKAILTLDDGSNITLNNSENSILANEGTAIIKNEVGGKLVYQTSGSPAQKDRFNTITIPRGGQYQLQLPDGTQVWLNAESSLRFPVAFNGADRKVELKGEAYFEVAKNKAKPFRVISNGTETEVLGTHFNINAYDQQSTTTLVEGSVRLKKEGKSAILKPGEYGTIDGTSNFSIAKADLEATVAWKNGMFIFHDENIRSIMAKVSRWYDVDVSYTGNTANKDFYGKTSRYKNVDELLKNMELTGTVHFKIEPGATEKGRRIVVMP</sequence>
<protein>
    <submittedName>
        <fullName evidence="4">FecR family protein</fullName>
    </submittedName>
</protein>
<comment type="caution">
    <text evidence="4">The sequence shown here is derived from an EMBL/GenBank/DDBJ whole genome shotgun (WGS) entry which is preliminary data.</text>
</comment>
<name>A0A4R6ILF9_9SPHI</name>
<keyword evidence="1" id="KW-0812">Transmembrane</keyword>
<dbReference type="Pfam" id="PF04773">
    <property type="entry name" value="FecR"/>
    <property type="match status" value="1"/>
</dbReference>
<dbReference type="Gene3D" id="3.55.50.30">
    <property type="match status" value="1"/>
</dbReference>
<evidence type="ECO:0000313" key="5">
    <source>
        <dbReference type="Proteomes" id="UP000295499"/>
    </source>
</evidence>
<dbReference type="PANTHER" id="PTHR30273:SF2">
    <property type="entry name" value="PROTEIN FECR"/>
    <property type="match status" value="1"/>
</dbReference>
<dbReference type="EMBL" id="SNWM01000002">
    <property type="protein sequence ID" value="TDO22891.1"/>
    <property type="molecule type" value="Genomic_DNA"/>
</dbReference>
<dbReference type="InterPro" id="IPR012373">
    <property type="entry name" value="Ferrdict_sens_TM"/>
</dbReference>
<evidence type="ECO:0000259" key="3">
    <source>
        <dbReference type="Pfam" id="PF16344"/>
    </source>
</evidence>
<dbReference type="OrthoDB" id="1099963at2"/>
<feature type="domain" description="Protein FecR C-terminal" evidence="3">
    <location>
        <begin position="305"/>
        <end position="366"/>
    </location>
</feature>
<dbReference type="Gene3D" id="2.60.120.1440">
    <property type="match status" value="1"/>
</dbReference>
<evidence type="ECO:0000256" key="1">
    <source>
        <dbReference type="SAM" id="Phobius"/>
    </source>
</evidence>
<dbReference type="Pfam" id="PF16344">
    <property type="entry name" value="FecR_C"/>
    <property type="match status" value="1"/>
</dbReference>
<evidence type="ECO:0000313" key="4">
    <source>
        <dbReference type="EMBL" id="TDO22891.1"/>
    </source>
</evidence>
<dbReference type="PIRSF" id="PIRSF018266">
    <property type="entry name" value="FecR"/>
    <property type="match status" value="1"/>
</dbReference>
<feature type="transmembrane region" description="Helical" evidence="1">
    <location>
        <begin position="72"/>
        <end position="94"/>
    </location>
</feature>
<dbReference type="PANTHER" id="PTHR30273">
    <property type="entry name" value="PERIPLASMIC SIGNAL SENSOR AND SIGMA FACTOR ACTIVATOR FECR-RELATED"/>
    <property type="match status" value="1"/>
</dbReference>
<keyword evidence="1" id="KW-1133">Transmembrane helix</keyword>
<dbReference type="Proteomes" id="UP000295499">
    <property type="component" value="Unassembled WGS sequence"/>
</dbReference>